<reference evidence="4 5" key="1">
    <citation type="submission" date="2018-07" db="EMBL/GenBank/DDBJ databases">
        <title>Genomic Encyclopedia of Type Strains, Phase IV (KMG-IV): sequencing the most valuable type-strain genomes for metagenomic binning, comparative biology and taxonomic classification.</title>
        <authorList>
            <person name="Goeker M."/>
        </authorList>
    </citation>
    <scope>NUCLEOTIDE SEQUENCE [LARGE SCALE GENOMIC DNA]</scope>
    <source>
        <strain evidence="4 5">DSM 5603</strain>
    </source>
</reference>
<dbReference type="AlphaFoldDB" id="A0A370G7M0"/>
<accession>A0A370G7M0</accession>
<dbReference type="InterPro" id="IPR042099">
    <property type="entry name" value="ANL_N_sf"/>
</dbReference>
<dbReference type="CDD" id="cd05936">
    <property type="entry name" value="FC-FACS_FadD_like"/>
    <property type="match status" value="1"/>
</dbReference>
<dbReference type="OrthoDB" id="9803968at2"/>
<comment type="caution">
    <text evidence="4">The sequence shown here is derived from an EMBL/GenBank/DDBJ whole genome shotgun (WGS) entry which is preliminary data.</text>
</comment>
<evidence type="ECO:0000313" key="3">
    <source>
        <dbReference type="EMBL" id="MBB2185970.1"/>
    </source>
</evidence>
<dbReference type="Proteomes" id="UP000562982">
    <property type="component" value="Unassembled WGS sequence"/>
</dbReference>
<dbReference type="RefSeq" id="WP_114726603.1">
    <property type="nucleotide sequence ID" value="NZ_BJMI01000009.1"/>
</dbReference>
<evidence type="ECO:0000313" key="5">
    <source>
        <dbReference type="Proteomes" id="UP000254958"/>
    </source>
</evidence>
<dbReference type="InterPro" id="IPR025110">
    <property type="entry name" value="AMP-bd_C"/>
</dbReference>
<dbReference type="Proteomes" id="UP000254958">
    <property type="component" value="Unassembled WGS sequence"/>
</dbReference>
<organism evidence="4 5">
    <name type="scientific">Gluconacetobacter liquefaciens</name>
    <name type="common">Acetobacter liquefaciens</name>
    <dbReference type="NCBI Taxonomy" id="89584"/>
    <lineage>
        <taxon>Bacteria</taxon>
        <taxon>Pseudomonadati</taxon>
        <taxon>Pseudomonadota</taxon>
        <taxon>Alphaproteobacteria</taxon>
        <taxon>Acetobacterales</taxon>
        <taxon>Acetobacteraceae</taxon>
        <taxon>Gluconacetobacter</taxon>
    </lineage>
</organism>
<dbReference type="Pfam" id="PF00501">
    <property type="entry name" value="AMP-binding"/>
    <property type="match status" value="1"/>
</dbReference>
<dbReference type="InterPro" id="IPR000873">
    <property type="entry name" value="AMP-dep_synth/lig_dom"/>
</dbReference>
<evidence type="ECO:0000259" key="1">
    <source>
        <dbReference type="Pfam" id="PF00501"/>
    </source>
</evidence>
<feature type="domain" description="AMP-binding enzyme C-terminal" evidence="2">
    <location>
        <begin position="464"/>
        <end position="538"/>
    </location>
</feature>
<dbReference type="Pfam" id="PF13193">
    <property type="entry name" value="AMP-binding_C"/>
    <property type="match status" value="1"/>
</dbReference>
<dbReference type="Gene3D" id="3.30.300.30">
    <property type="match status" value="1"/>
</dbReference>
<protein>
    <submittedName>
        <fullName evidence="4">Long-chain acyl-CoA synthetase</fullName>
    </submittedName>
    <submittedName>
        <fullName evidence="3">Long-chain fatty acid--CoA ligase</fullName>
    </submittedName>
</protein>
<dbReference type="Gene3D" id="3.40.50.12780">
    <property type="entry name" value="N-terminal domain of ligase-like"/>
    <property type="match status" value="1"/>
</dbReference>
<dbReference type="PROSITE" id="PS00455">
    <property type="entry name" value="AMP_BINDING"/>
    <property type="match status" value="1"/>
</dbReference>
<dbReference type="GO" id="GO:0016878">
    <property type="term" value="F:acid-thiol ligase activity"/>
    <property type="evidence" value="ECO:0007669"/>
    <property type="project" value="UniProtKB-ARBA"/>
</dbReference>
<dbReference type="InterPro" id="IPR045851">
    <property type="entry name" value="AMP-bd_C_sf"/>
</dbReference>
<dbReference type="PANTHER" id="PTHR43767">
    <property type="entry name" value="LONG-CHAIN-FATTY-ACID--COA LIGASE"/>
    <property type="match status" value="1"/>
</dbReference>
<gene>
    <name evidence="4" type="ORF">C7453_102584</name>
    <name evidence="3" type="ORF">HLH32_06165</name>
</gene>
<feature type="domain" description="AMP-dependent synthetase/ligase" evidence="1">
    <location>
        <begin position="32"/>
        <end position="413"/>
    </location>
</feature>
<dbReference type="PANTHER" id="PTHR43767:SF1">
    <property type="entry name" value="NONRIBOSOMAL PEPTIDE SYNTHASE PES1 (EUROFUNG)-RELATED"/>
    <property type="match status" value="1"/>
</dbReference>
<evidence type="ECO:0000259" key="2">
    <source>
        <dbReference type="Pfam" id="PF13193"/>
    </source>
</evidence>
<reference evidence="3 6" key="2">
    <citation type="submission" date="2020-04" db="EMBL/GenBank/DDBJ databases">
        <title>Description of novel Gluconacetobacter.</title>
        <authorList>
            <person name="Sombolestani A."/>
        </authorList>
    </citation>
    <scope>NUCLEOTIDE SEQUENCE [LARGE SCALE GENOMIC DNA]</scope>
    <source>
        <strain evidence="3 6">LMG 1382</strain>
    </source>
</reference>
<evidence type="ECO:0000313" key="6">
    <source>
        <dbReference type="Proteomes" id="UP000562982"/>
    </source>
</evidence>
<dbReference type="SUPFAM" id="SSF56801">
    <property type="entry name" value="Acetyl-CoA synthetase-like"/>
    <property type="match status" value="1"/>
</dbReference>
<name>A0A370G7M0_GLULI</name>
<proteinExistence type="predicted"/>
<keyword evidence="3" id="KW-0436">Ligase</keyword>
<dbReference type="EMBL" id="JABEQI010000002">
    <property type="protein sequence ID" value="MBB2185970.1"/>
    <property type="molecule type" value="Genomic_DNA"/>
</dbReference>
<dbReference type="InterPro" id="IPR020845">
    <property type="entry name" value="AMP-binding_CS"/>
</dbReference>
<sequence length="552" mass="60887">MNVMNESTILRHTASGDSIQDLFELLRVSTFRHPNALAIDFMGRKLAYREVFQAVEHVAGGLKDIGVSRGDRVALSLPNTPYAVILFFAVQRIGGIVVNLNPLYVQHEVHQILKTADVSVVVISDLAAIAEPAYRAAENTSVRRIVVCPFSHALPPVKGTLFKVLKAKDIYHFPADKRIVAYDALAHSKTVVKHVTIDPMHDVAVLQFTGGTTGIPKAAKLTHGNLLANIEQIKDMARDALSEPPTTLGILPLFHVFALMAVMLLTIERGGEIVLLPRFDTQSTLATMRRVRITLMPTVPTIQTALLRDPDLSPDLFTHMRAIISGGAPLPVALRKRFEETARCPVIEGYGLSETSPVLTLNPLNDVRDGSCGKVVLHTDLQIRSLDDISRRLPAMEKGEVCVKGPQVMSGYWKSEENASAFTPDGYFRTGDVGYLDEDGYLFLVDRLKDIIICGGYNVYPHIIEEALHRHPAVLEALVIGVPDPYRGQSPKAFVTRRPDSTVTAAELAAHLEQYISKIERPREIVFRDSLPKTLIGKLSRKDLKIQEGITS</sequence>
<dbReference type="InterPro" id="IPR050237">
    <property type="entry name" value="ATP-dep_AMP-bd_enzyme"/>
</dbReference>
<evidence type="ECO:0000313" key="4">
    <source>
        <dbReference type="EMBL" id="RDI39788.1"/>
    </source>
</evidence>
<keyword evidence="5" id="KW-1185">Reference proteome</keyword>
<dbReference type="EMBL" id="QQAW01000002">
    <property type="protein sequence ID" value="RDI39788.1"/>
    <property type="molecule type" value="Genomic_DNA"/>
</dbReference>